<feature type="transmembrane region" description="Helical" evidence="1">
    <location>
        <begin position="31"/>
        <end position="52"/>
    </location>
</feature>
<sequence length="53" mass="5764">MEIRQATILPDKGYTLLAVRSGACQCLPRHITILDITVAEIVVLIALIFVLAS</sequence>
<gene>
    <name evidence="2" type="ORF">ASPGLDRAFT_1056809</name>
</gene>
<reference evidence="3" key="1">
    <citation type="journal article" date="2017" name="Genome Biol.">
        <title>Comparative genomics reveals high biological diversity and specific adaptations in the industrially and medically important fungal genus Aspergillus.</title>
        <authorList>
            <person name="de Vries R.P."/>
            <person name="Riley R."/>
            <person name="Wiebenga A."/>
            <person name="Aguilar-Osorio G."/>
            <person name="Amillis S."/>
            <person name="Uchima C.A."/>
            <person name="Anderluh G."/>
            <person name="Asadollahi M."/>
            <person name="Askin M."/>
            <person name="Barry K."/>
            <person name="Battaglia E."/>
            <person name="Bayram O."/>
            <person name="Benocci T."/>
            <person name="Braus-Stromeyer S.A."/>
            <person name="Caldana C."/>
            <person name="Canovas D."/>
            <person name="Cerqueira G.C."/>
            <person name="Chen F."/>
            <person name="Chen W."/>
            <person name="Choi C."/>
            <person name="Clum A."/>
            <person name="Dos Santos R.A."/>
            <person name="Damasio A.R."/>
            <person name="Diallinas G."/>
            <person name="Emri T."/>
            <person name="Fekete E."/>
            <person name="Flipphi M."/>
            <person name="Freyberg S."/>
            <person name="Gallo A."/>
            <person name="Gournas C."/>
            <person name="Habgood R."/>
            <person name="Hainaut M."/>
            <person name="Harispe M.L."/>
            <person name="Henrissat B."/>
            <person name="Hilden K.S."/>
            <person name="Hope R."/>
            <person name="Hossain A."/>
            <person name="Karabika E."/>
            <person name="Karaffa L."/>
            <person name="Karanyi Z."/>
            <person name="Krasevec N."/>
            <person name="Kuo A."/>
            <person name="Kusch H."/>
            <person name="LaButti K."/>
            <person name="Lagendijk E.L."/>
            <person name="Lapidus A."/>
            <person name="Levasseur A."/>
            <person name="Lindquist E."/>
            <person name="Lipzen A."/>
            <person name="Logrieco A.F."/>
            <person name="MacCabe A."/>
            <person name="Maekelae M.R."/>
            <person name="Malavazi I."/>
            <person name="Melin P."/>
            <person name="Meyer V."/>
            <person name="Mielnichuk N."/>
            <person name="Miskei M."/>
            <person name="Molnar A.P."/>
            <person name="Mule G."/>
            <person name="Ngan C.Y."/>
            <person name="Orejas M."/>
            <person name="Orosz E."/>
            <person name="Ouedraogo J.P."/>
            <person name="Overkamp K.M."/>
            <person name="Park H.-S."/>
            <person name="Perrone G."/>
            <person name="Piumi F."/>
            <person name="Punt P.J."/>
            <person name="Ram A.F."/>
            <person name="Ramon A."/>
            <person name="Rauscher S."/>
            <person name="Record E."/>
            <person name="Riano-Pachon D.M."/>
            <person name="Robert V."/>
            <person name="Roehrig J."/>
            <person name="Ruller R."/>
            <person name="Salamov A."/>
            <person name="Salih N.S."/>
            <person name="Samson R.A."/>
            <person name="Sandor E."/>
            <person name="Sanguinetti M."/>
            <person name="Schuetze T."/>
            <person name="Sepcic K."/>
            <person name="Shelest E."/>
            <person name="Sherlock G."/>
            <person name="Sophianopoulou V."/>
            <person name="Squina F.M."/>
            <person name="Sun H."/>
            <person name="Susca A."/>
            <person name="Todd R.B."/>
            <person name="Tsang A."/>
            <person name="Unkles S.E."/>
            <person name="van de Wiele N."/>
            <person name="van Rossen-Uffink D."/>
            <person name="Oliveira J.V."/>
            <person name="Vesth T.C."/>
            <person name="Visser J."/>
            <person name="Yu J.-H."/>
            <person name="Zhou M."/>
            <person name="Andersen M.R."/>
            <person name="Archer D.B."/>
            <person name="Baker S.E."/>
            <person name="Benoit I."/>
            <person name="Brakhage A.A."/>
            <person name="Braus G.H."/>
            <person name="Fischer R."/>
            <person name="Frisvad J.C."/>
            <person name="Goldman G.H."/>
            <person name="Houbraken J."/>
            <person name="Oakley B."/>
            <person name="Pocsi I."/>
            <person name="Scazzocchio C."/>
            <person name="Seiboth B."/>
            <person name="vanKuyk P.A."/>
            <person name="Wortman J."/>
            <person name="Dyer P.S."/>
            <person name="Grigoriev I.V."/>
        </authorList>
    </citation>
    <scope>NUCLEOTIDE SEQUENCE [LARGE SCALE GENOMIC DNA]</scope>
    <source>
        <strain evidence="3">CBS 516.65</strain>
    </source>
</reference>
<dbReference type="GeneID" id="34455754"/>
<evidence type="ECO:0000313" key="3">
    <source>
        <dbReference type="Proteomes" id="UP000184300"/>
    </source>
</evidence>
<accession>A0A1L9V5X2</accession>
<keyword evidence="1" id="KW-0472">Membrane</keyword>
<dbReference type="Proteomes" id="UP000184300">
    <property type="component" value="Unassembled WGS sequence"/>
</dbReference>
<dbReference type="RefSeq" id="XP_022396023.1">
    <property type="nucleotide sequence ID" value="XM_022539493.1"/>
</dbReference>
<evidence type="ECO:0000313" key="2">
    <source>
        <dbReference type="EMBL" id="OJJ79325.1"/>
    </source>
</evidence>
<proteinExistence type="predicted"/>
<name>A0A1L9V5X2_ASPGL</name>
<keyword evidence="3" id="KW-1185">Reference proteome</keyword>
<dbReference type="VEuPathDB" id="FungiDB:ASPGLDRAFT_1056809"/>
<keyword evidence="1" id="KW-0812">Transmembrane</keyword>
<organism evidence="2 3">
    <name type="scientific">Aspergillus glaucus CBS 516.65</name>
    <dbReference type="NCBI Taxonomy" id="1160497"/>
    <lineage>
        <taxon>Eukaryota</taxon>
        <taxon>Fungi</taxon>
        <taxon>Dikarya</taxon>
        <taxon>Ascomycota</taxon>
        <taxon>Pezizomycotina</taxon>
        <taxon>Eurotiomycetes</taxon>
        <taxon>Eurotiomycetidae</taxon>
        <taxon>Eurotiales</taxon>
        <taxon>Aspergillaceae</taxon>
        <taxon>Aspergillus</taxon>
        <taxon>Aspergillus subgen. Aspergillus</taxon>
    </lineage>
</organism>
<protein>
    <submittedName>
        <fullName evidence="2">Uncharacterized protein</fullName>
    </submittedName>
</protein>
<dbReference type="AlphaFoldDB" id="A0A1L9V5X2"/>
<keyword evidence="1" id="KW-1133">Transmembrane helix</keyword>
<dbReference type="EMBL" id="KV878919">
    <property type="protein sequence ID" value="OJJ79325.1"/>
    <property type="molecule type" value="Genomic_DNA"/>
</dbReference>
<evidence type="ECO:0000256" key="1">
    <source>
        <dbReference type="SAM" id="Phobius"/>
    </source>
</evidence>